<dbReference type="AlphaFoldDB" id="A0A238WVG2"/>
<feature type="transmembrane region" description="Helical" evidence="6">
    <location>
        <begin position="104"/>
        <end position="125"/>
    </location>
</feature>
<dbReference type="EMBL" id="FZNQ01000010">
    <property type="protein sequence ID" value="SNR50510.1"/>
    <property type="molecule type" value="Genomic_DNA"/>
</dbReference>
<feature type="transmembrane region" description="Helical" evidence="6">
    <location>
        <begin position="16"/>
        <end position="37"/>
    </location>
</feature>
<keyword evidence="4 6" id="KW-1133">Transmembrane helix</keyword>
<dbReference type="Proteomes" id="UP000198397">
    <property type="component" value="Unassembled WGS sequence"/>
</dbReference>
<keyword evidence="3 6" id="KW-0812">Transmembrane</keyword>
<dbReference type="PANTHER" id="PTHR10057">
    <property type="entry name" value="PERIPHERAL-TYPE BENZODIAZEPINE RECEPTOR"/>
    <property type="match status" value="1"/>
</dbReference>
<proteinExistence type="inferred from homology"/>
<sequence>MRTGTRTAGPIERRELLAMIAAAVAVNLVGALGVPFTDPGGAWFATLALPAFYPPNWAFGVVWPILYALMGVAAVLVYREGRARDAARPLNGGGLLPANRPTRVALGLFAVQLVVNVAWSPVFWGLQRPDLGLGVLLALLPLVVATIVAFDRLDRRAAVCLVPYLAWVLFATVLNYGIWSVTDPCLLRSV</sequence>
<evidence type="ECO:0000313" key="7">
    <source>
        <dbReference type="EMBL" id="SNR50510.1"/>
    </source>
</evidence>
<evidence type="ECO:0000256" key="6">
    <source>
        <dbReference type="SAM" id="Phobius"/>
    </source>
</evidence>
<dbReference type="Gene3D" id="1.20.1260.100">
    <property type="entry name" value="TspO/MBR protein"/>
    <property type="match status" value="1"/>
</dbReference>
<feature type="transmembrane region" description="Helical" evidence="6">
    <location>
        <begin position="157"/>
        <end position="179"/>
    </location>
</feature>
<dbReference type="InterPro" id="IPR038330">
    <property type="entry name" value="TspO/MBR-related_sf"/>
</dbReference>
<accession>A0A238WVG2</accession>
<evidence type="ECO:0000256" key="4">
    <source>
        <dbReference type="ARBA" id="ARBA00022989"/>
    </source>
</evidence>
<dbReference type="InterPro" id="IPR004307">
    <property type="entry name" value="TspO_MBR"/>
</dbReference>
<dbReference type="PANTHER" id="PTHR10057:SF0">
    <property type="entry name" value="TRANSLOCATOR PROTEIN"/>
    <property type="match status" value="1"/>
</dbReference>
<name>A0A238WVG2_HALVU</name>
<protein>
    <submittedName>
        <fullName evidence="7">TspO and MBR related proteins</fullName>
    </submittedName>
</protein>
<evidence type="ECO:0000313" key="8">
    <source>
        <dbReference type="Proteomes" id="UP000198397"/>
    </source>
</evidence>
<dbReference type="CDD" id="cd15904">
    <property type="entry name" value="TSPO_MBR"/>
    <property type="match status" value="1"/>
</dbReference>
<dbReference type="GO" id="GO:0016020">
    <property type="term" value="C:membrane"/>
    <property type="evidence" value="ECO:0007669"/>
    <property type="project" value="UniProtKB-SubCell"/>
</dbReference>
<keyword evidence="5 6" id="KW-0472">Membrane</keyword>
<dbReference type="FunFam" id="1.20.1260.100:FF:000001">
    <property type="entry name" value="translocator protein 2"/>
    <property type="match status" value="1"/>
</dbReference>
<comment type="subcellular location">
    <subcellularLocation>
        <location evidence="1">Membrane</location>
        <topology evidence="1">Multi-pass membrane protein</topology>
    </subcellularLocation>
</comment>
<evidence type="ECO:0000256" key="5">
    <source>
        <dbReference type="ARBA" id="ARBA00023136"/>
    </source>
</evidence>
<gene>
    <name evidence="7" type="ORF">SAMN06264855_110100</name>
</gene>
<evidence type="ECO:0000256" key="1">
    <source>
        <dbReference type="ARBA" id="ARBA00004141"/>
    </source>
</evidence>
<dbReference type="Pfam" id="PF03073">
    <property type="entry name" value="TspO_MBR"/>
    <property type="match status" value="1"/>
</dbReference>
<feature type="transmembrane region" description="Helical" evidence="6">
    <location>
        <begin position="131"/>
        <end position="150"/>
    </location>
</feature>
<dbReference type="OrthoDB" id="212929at2157"/>
<organism evidence="7 8">
    <name type="scientific">Halorubrum vacuolatum</name>
    <name type="common">Natronobacterium vacuolatum</name>
    <dbReference type="NCBI Taxonomy" id="63740"/>
    <lineage>
        <taxon>Archaea</taxon>
        <taxon>Methanobacteriati</taxon>
        <taxon>Methanobacteriota</taxon>
        <taxon>Stenosarchaea group</taxon>
        <taxon>Halobacteria</taxon>
        <taxon>Halobacteriales</taxon>
        <taxon>Haloferacaceae</taxon>
        <taxon>Halorubrum</taxon>
    </lineage>
</organism>
<reference evidence="7 8" key="1">
    <citation type="submission" date="2017-06" db="EMBL/GenBank/DDBJ databases">
        <authorList>
            <person name="Kim H.J."/>
            <person name="Triplett B.A."/>
        </authorList>
    </citation>
    <scope>NUCLEOTIDE SEQUENCE [LARGE SCALE GENOMIC DNA]</scope>
    <source>
        <strain evidence="7 8">DSM 8800</strain>
    </source>
</reference>
<evidence type="ECO:0000256" key="2">
    <source>
        <dbReference type="ARBA" id="ARBA00007524"/>
    </source>
</evidence>
<dbReference type="GO" id="GO:0033013">
    <property type="term" value="P:tetrapyrrole metabolic process"/>
    <property type="evidence" value="ECO:0007669"/>
    <property type="project" value="UniProtKB-ARBA"/>
</dbReference>
<dbReference type="RefSeq" id="WP_089385044.1">
    <property type="nucleotide sequence ID" value="NZ_FZNQ01000010.1"/>
</dbReference>
<dbReference type="PIRSF" id="PIRSF005859">
    <property type="entry name" value="PBR"/>
    <property type="match status" value="1"/>
</dbReference>
<evidence type="ECO:0000256" key="3">
    <source>
        <dbReference type="ARBA" id="ARBA00022692"/>
    </source>
</evidence>
<comment type="similarity">
    <text evidence="2">Belongs to the TspO/BZRP family.</text>
</comment>
<keyword evidence="8" id="KW-1185">Reference proteome</keyword>
<feature type="transmembrane region" description="Helical" evidence="6">
    <location>
        <begin position="57"/>
        <end position="78"/>
    </location>
</feature>